<dbReference type="InterPro" id="IPR002078">
    <property type="entry name" value="Sigma_54_int"/>
</dbReference>
<keyword evidence="8" id="KW-1185">Reference proteome</keyword>
<dbReference type="InterPro" id="IPR009057">
    <property type="entry name" value="Homeodomain-like_sf"/>
</dbReference>
<dbReference type="SUPFAM" id="SSF52172">
    <property type="entry name" value="CheY-like"/>
    <property type="match status" value="1"/>
</dbReference>
<dbReference type="InterPro" id="IPR045343">
    <property type="entry name" value="VpsR"/>
</dbReference>
<dbReference type="RefSeq" id="WP_005903769.1">
    <property type="nucleotide sequence ID" value="NZ_AQGQ01000096.1"/>
</dbReference>
<keyword evidence="3" id="KW-0805">Transcription regulation</keyword>
<reference evidence="7 8" key="1">
    <citation type="journal article" date="2013" name="Genome Announc.">
        <title>Draft Genome Sequence of Aeromonas molluscorum Strain 848TT, Isolated from Bivalve Molluscs.</title>
        <authorList>
            <person name="Spataro N."/>
            <person name="Farfan M."/>
            <person name="Albarral V."/>
            <person name="Sanglas A."/>
            <person name="Loren J.G."/>
            <person name="Fuste M.C."/>
            <person name="Bosch E."/>
        </authorList>
    </citation>
    <scope>NUCLEOTIDE SEQUENCE [LARGE SCALE GENOMIC DNA]</scope>
    <source>
        <strain evidence="7 8">848</strain>
    </source>
</reference>
<dbReference type="OrthoDB" id="9804019at2"/>
<dbReference type="InterPro" id="IPR011006">
    <property type="entry name" value="CheY-like_superfamily"/>
</dbReference>
<dbReference type="PROSITE" id="PS00688">
    <property type="entry name" value="SIGMA54_INTERACT_3"/>
    <property type="match status" value="1"/>
</dbReference>
<dbReference type="Gene3D" id="1.10.8.60">
    <property type="match status" value="1"/>
</dbReference>
<keyword evidence="2" id="KW-0067">ATP-binding</keyword>
<dbReference type="GO" id="GO:0005524">
    <property type="term" value="F:ATP binding"/>
    <property type="evidence" value="ECO:0007669"/>
    <property type="project" value="UniProtKB-KW"/>
</dbReference>
<gene>
    <name evidence="7" type="ORF">G113_13589</name>
</gene>
<evidence type="ECO:0000313" key="8">
    <source>
        <dbReference type="Proteomes" id="UP000013526"/>
    </source>
</evidence>
<evidence type="ECO:0000256" key="1">
    <source>
        <dbReference type="ARBA" id="ARBA00022741"/>
    </source>
</evidence>
<dbReference type="Gene3D" id="1.10.10.60">
    <property type="entry name" value="Homeodomain-like"/>
    <property type="match status" value="1"/>
</dbReference>
<evidence type="ECO:0000256" key="4">
    <source>
        <dbReference type="ARBA" id="ARBA00023125"/>
    </source>
</evidence>
<dbReference type="InterPro" id="IPR025944">
    <property type="entry name" value="Sigma_54_int_dom_CS"/>
</dbReference>
<dbReference type="Pfam" id="PF00158">
    <property type="entry name" value="Sigma54_activat"/>
    <property type="match status" value="1"/>
</dbReference>
<comment type="caution">
    <text evidence="7">The sequence shown here is derived from an EMBL/GenBank/DDBJ whole genome shotgun (WGS) entry which is preliminary data.</text>
</comment>
<dbReference type="InterPro" id="IPR025943">
    <property type="entry name" value="Sigma_54_int_dom_ATP-bd_2"/>
</dbReference>
<feature type="domain" description="Sigma-54 factor interaction" evidence="6">
    <location>
        <begin position="135"/>
        <end position="361"/>
    </location>
</feature>
<evidence type="ECO:0000259" key="6">
    <source>
        <dbReference type="PROSITE" id="PS50045"/>
    </source>
</evidence>
<dbReference type="SMART" id="SM00382">
    <property type="entry name" value="AAA"/>
    <property type="match status" value="1"/>
</dbReference>
<dbReference type="Proteomes" id="UP000013526">
    <property type="component" value="Unassembled WGS sequence"/>
</dbReference>
<evidence type="ECO:0000256" key="3">
    <source>
        <dbReference type="ARBA" id="ARBA00023015"/>
    </source>
</evidence>
<sequence length="434" mass="48513">MPEEALLIINPCAALETLLTQGEWRLSRARSLSVAEEKLRHGDFPLILVAIDPLQNEALRALIAQHPNRLWIGLVDRELLACEKLRSLLAACFHDFHTFPLDAARLCHSLGHALGMARLIDERQRPKLPAKLRLIQGNSEAIIQLREQITRLQHSRLPVLVTGPSGTGKELVARELHYGTFGEEGPFVAVNCGAMPHQLIQSELFGHVKGAFTGAQAHKIGKIEAADGGTLFLDEVGELPLEDQVTLLRFLQEQCIEMVGSHASRSVDVRVIAATNIDVEQAVAQGRFREDLYYRLNVVRLRTPALRDRRNDVQLLANEILAEVRGSRPLTFSHQARQAMQAYGWPGNVRELRNRVQRAAVMCAGPCIEAQDLELSNSESLLFDGSLKAVREAAERQALERTLARFPDRLEEVARQLAISRATLYRLLDKHNLL</sequence>
<dbReference type="PATRIC" id="fig|1268236.3.peg.2671"/>
<dbReference type="GO" id="GO:0006355">
    <property type="term" value="P:regulation of DNA-templated transcription"/>
    <property type="evidence" value="ECO:0007669"/>
    <property type="project" value="InterPro"/>
</dbReference>
<proteinExistence type="predicted"/>
<evidence type="ECO:0000256" key="5">
    <source>
        <dbReference type="ARBA" id="ARBA00023163"/>
    </source>
</evidence>
<dbReference type="InterPro" id="IPR058031">
    <property type="entry name" value="AAA_lid_NorR"/>
</dbReference>
<dbReference type="SUPFAM" id="SSF46689">
    <property type="entry name" value="Homeodomain-like"/>
    <property type="match status" value="1"/>
</dbReference>
<protein>
    <submittedName>
        <fullName evidence="7">Fis family sigma-54 specific transcriptional regulator</fullName>
    </submittedName>
</protein>
<keyword evidence="1" id="KW-0547">Nucleotide-binding</keyword>
<dbReference type="Pfam" id="PF20161">
    <property type="entry name" value="VpsR"/>
    <property type="match status" value="1"/>
</dbReference>
<dbReference type="InterPro" id="IPR027417">
    <property type="entry name" value="P-loop_NTPase"/>
</dbReference>
<organism evidence="7 8">
    <name type="scientific">Aeromonas molluscorum 848</name>
    <dbReference type="NCBI Taxonomy" id="1268236"/>
    <lineage>
        <taxon>Bacteria</taxon>
        <taxon>Pseudomonadati</taxon>
        <taxon>Pseudomonadota</taxon>
        <taxon>Gammaproteobacteria</taxon>
        <taxon>Aeromonadales</taxon>
        <taxon>Aeromonadaceae</taxon>
        <taxon>Aeromonas</taxon>
    </lineage>
</organism>
<keyword evidence="5" id="KW-0804">Transcription</keyword>
<dbReference type="Gene3D" id="3.40.50.300">
    <property type="entry name" value="P-loop containing nucleotide triphosphate hydrolases"/>
    <property type="match status" value="1"/>
</dbReference>
<dbReference type="PANTHER" id="PTHR32071:SF120">
    <property type="entry name" value="TRANSCRIPTIONAL REGULATOR-RELATED"/>
    <property type="match status" value="1"/>
</dbReference>
<dbReference type="SUPFAM" id="SSF52540">
    <property type="entry name" value="P-loop containing nucleoside triphosphate hydrolases"/>
    <property type="match status" value="1"/>
</dbReference>
<accession>R1GSE9</accession>
<evidence type="ECO:0000256" key="2">
    <source>
        <dbReference type="ARBA" id="ARBA00022840"/>
    </source>
</evidence>
<dbReference type="InterPro" id="IPR003593">
    <property type="entry name" value="AAA+_ATPase"/>
</dbReference>
<dbReference type="CDD" id="cd00009">
    <property type="entry name" value="AAA"/>
    <property type="match status" value="1"/>
</dbReference>
<dbReference type="PROSITE" id="PS00676">
    <property type="entry name" value="SIGMA54_INTERACT_2"/>
    <property type="match status" value="1"/>
</dbReference>
<dbReference type="GO" id="GO:0003677">
    <property type="term" value="F:DNA binding"/>
    <property type="evidence" value="ECO:0007669"/>
    <property type="project" value="UniProtKB-KW"/>
</dbReference>
<dbReference type="AlphaFoldDB" id="R1GSE9"/>
<evidence type="ECO:0000313" key="7">
    <source>
        <dbReference type="EMBL" id="EOD54585.1"/>
    </source>
</evidence>
<dbReference type="FunFam" id="3.40.50.300:FF:000006">
    <property type="entry name" value="DNA-binding transcriptional regulator NtrC"/>
    <property type="match status" value="1"/>
</dbReference>
<dbReference type="Pfam" id="PF25601">
    <property type="entry name" value="AAA_lid_14"/>
    <property type="match status" value="1"/>
</dbReference>
<name>R1GSE9_9GAMM</name>
<dbReference type="PROSITE" id="PS50045">
    <property type="entry name" value="SIGMA54_INTERACT_4"/>
    <property type="match status" value="1"/>
</dbReference>
<dbReference type="EMBL" id="AQGQ01000096">
    <property type="protein sequence ID" value="EOD54585.1"/>
    <property type="molecule type" value="Genomic_DNA"/>
</dbReference>
<keyword evidence="4" id="KW-0238">DNA-binding</keyword>
<dbReference type="PANTHER" id="PTHR32071">
    <property type="entry name" value="TRANSCRIPTIONAL REGULATORY PROTEIN"/>
    <property type="match status" value="1"/>
</dbReference>